<sequence length="33" mass="3625">AVQNTEAGVSWICDQTCLMQGKCYRSGCTCDRP</sequence>
<reference evidence="1" key="1">
    <citation type="submission" date="2015-09" db="EMBL/GenBank/DDBJ databases">
        <authorList>
            <person name="Jackson K.R."/>
            <person name="Lunt B.L."/>
            <person name="Fisher J.N.B."/>
            <person name="Gardner A.V."/>
            <person name="Bailey M.E."/>
            <person name="Deus L.M."/>
            <person name="Earl A.S."/>
            <person name="Gibby P.D."/>
            <person name="Hartmann K.A."/>
            <person name="Liu J.E."/>
            <person name="Manci A.M."/>
            <person name="Nielsen D.A."/>
            <person name="Solomon M.B."/>
            <person name="Breakwell D.P."/>
            <person name="Burnett S.H."/>
            <person name="Grose J.H."/>
        </authorList>
    </citation>
    <scope>NUCLEOTIDE SEQUENCE</scope>
</reference>
<protein>
    <submittedName>
        <fullName evidence="1">Cliotide T50</fullName>
    </submittedName>
</protein>
<dbReference type="EMBL" id="KT732746">
    <property type="protein sequence ID" value="AML33009.1"/>
    <property type="molecule type" value="mRNA"/>
</dbReference>
<organism evidence="1">
    <name type="scientific">Clitoria ternatea</name>
    <name type="common">Butterfly pea</name>
    <dbReference type="NCBI Taxonomy" id="43366"/>
    <lineage>
        <taxon>Eukaryota</taxon>
        <taxon>Viridiplantae</taxon>
        <taxon>Streptophyta</taxon>
        <taxon>Embryophyta</taxon>
        <taxon>Tracheophyta</taxon>
        <taxon>Spermatophyta</taxon>
        <taxon>Magnoliopsida</taxon>
        <taxon>eudicotyledons</taxon>
        <taxon>Gunneridae</taxon>
        <taxon>Pentapetalae</taxon>
        <taxon>rosids</taxon>
        <taxon>fabids</taxon>
        <taxon>Fabales</taxon>
        <taxon>Fabaceae</taxon>
        <taxon>Papilionoideae</taxon>
        <taxon>50 kb inversion clade</taxon>
        <taxon>NPAAA clade</taxon>
        <taxon>indigoferoid/millettioid clade</taxon>
        <taxon>Phaseoleae</taxon>
        <taxon>Clitoria</taxon>
    </lineage>
</organism>
<evidence type="ECO:0000313" key="1">
    <source>
        <dbReference type="EMBL" id="AML33009.1"/>
    </source>
</evidence>
<accession>A0A126TRH0</accession>
<proteinExistence type="evidence at transcript level"/>
<dbReference type="AlphaFoldDB" id="A0A126TRH0"/>
<name>A0A126TRH0_CLITE</name>
<feature type="non-terminal residue" evidence="1">
    <location>
        <position position="33"/>
    </location>
</feature>
<feature type="non-terminal residue" evidence="1">
    <location>
        <position position="1"/>
    </location>
</feature>
<reference evidence="1" key="2">
    <citation type="journal article" date="2016" name="FEBS J.">
        <title>Immunostimulating and Gram-negative-specific Antibacterial Cyclotides from the Butterfly Pea Clitoria ternatea.</title>
        <authorList>
            <person name="Nguyen K.N.T."/>
            <person name="Nguyen G.K.T."/>
            <person name="Nguyen P.Q.T."/>
            <person name="Ang K.H."/>
            <person name="Dedon P.C."/>
            <person name="Tam J.P."/>
        </authorList>
    </citation>
    <scope>NUCLEOTIDE SEQUENCE</scope>
</reference>